<dbReference type="Proteomes" id="UP000007844">
    <property type="component" value="Chromosome"/>
</dbReference>
<dbReference type="STRING" id="690850.Desaf_2441"/>
<dbReference type="AlphaFoldDB" id="F3YYL0"/>
<dbReference type="InterPro" id="IPR028348">
    <property type="entry name" value="FAD-binding_protein"/>
</dbReference>
<sequence length="536" mass="57679">MIRIDQIKLSPDHTDEDLAQAACVRLNIRRQELLTLRVRKRSVDSRKRGQVLFIYSVDCEVRGEDDVLARAEPRDVSRAEFPRYEFPAHAPQGNFSRPVIVGAGPCGLFAGLMLARAGFRPLLLERGKPARERARDVYDFWRGGAFDPGSNVQFGEGGAGTFSDGKLTTQIKDREGRIATVLRELTLAGAPEEILWQAKPHVGTDKLVGVVENLRKTIIDLGGEVRFQTQVAGLIHEGGRVRGVRLASDEELDAGVVVLAIGHSARDTFAMLHGLGLAMSQKPFSIGCRMEHPQTLVDAAQYGRLAGHPRLPPAEYKLVHHGRDGRSAYTFCMCPGGEVIAAASEAGGVVTNGMSRHARAGGNANSALLVGVEPADLGSPHPLAGVEFQRRWECRAFELAGGDYRAPVQMVEDFLAGRPTKRLGDVQPTYRPGVTPTDLADCLPAYVASTMREAIVGLDRKLRGFARPDAVLTGVETRSSSPVRLVRGDDLQSVTFRGVYPAGEGAGYAGGIVSAAVDGMRAAEAVALELAGLARP</sequence>
<feature type="domain" description="FAD-dependent protein C-terminal" evidence="2">
    <location>
        <begin position="283"/>
        <end position="479"/>
    </location>
</feature>
<evidence type="ECO:0000313" key="4">
    <source>
        <dbReference type="Proteomes" id="UP000007844"/>
    </source>
</evidence>
<feature type="domain" description="FAD-binding" evidence="1">
    <location>
        <begin position="99"/>
        <end position="130"/>
    </location>
</feature>
<dbReference type="Pfam" id="PF01494">
    <property type="entry name" value="FAD_binding_3"/>
    <property type="match status" value="1"/>
</dbReference>
<dbReference type="RefSeq" id="WP_014260464.1">
    <property type="nucleotide sequence ID" value="NC_016629.1"/>
</dbReference>
<keyword evidence="4" id="KW-1185">Reference proteome</keyword>
<dbReference type="HOGENOM" id="CLU_028644_3_0_7"/>
<dbReference type="Gene3D" id="3.50.50.60">
    <property type="entry name" value="FAD/NAD(P)-binding domain"/>
    <property type="match status" value="2"/>
</dbReference>
<accession>F3YYL0</accession>
<name>F3YYL0_DESAF</name>
<dbReference type="KEGG" id="daf:Desaf_2441"/>
<evidence type="ECO:0000259" key="2">
    <source>
        <dbReference type="Pfam" id="PF21688"/>
    </source>
</evidence>
<dbReference type="GO" id="GO:0071949">
    <property type="term" value="F:FAD binding"/>
    <property type="evidence" value="ECO:0007669"/>
    <property type="project" value="InterPro"/>
</dbReference>
<dbReference type="InterPro" id="IPR036188">
    <property type="entry name" value="FAD/NAD-bd_sf"/>
</dbReference>
<evidence type="ECO:0000259" key="1">
    <source>
        <dbReference type="Pfam" id="PF01494"/>
    </source>
</evidence>
<protein>
    <submittedName>
        <fullName evidence="3">FAD dependent oxidoreductase</fullName>
    </submittedName>
</protein>
<reference evidence="3 4" key="1">
    <citation type="journal article" date="2011" name="J. Bacteriol.">
        <title>Genome sequence of the mercury-methylating and pleomorphic Desulfovibrio africanus Strain Walvis Bay.</title>
        <authorList>
            <person name="Brown S.D."/>
            <person name="Wall J.D."/>
            <person name="Kucken A.M."/>
            <person name="Gilmour C.C."/>
            <person name="Podar M."/>
            <person name="Brandt C.C."/>
            <person name="Teshima H."/>
            <person name="Detter J.C."/>
            <person name="Han C.S."/>
            <person name="Land M.L."/>
            <person name="Lucas S."/>
            <person name="Han J."/>
            <person name="Pennacchio L."/>
            <person name="Nolan M."/>
            <person name="Pitluck S."/>
            <person name="Woyke T."/>
            <person name="Goodwin L."/>
            <person name="Palumbo A.V."/>
            <person name="Elias D.A."/>
        </authorList>
    </citation>
    <scope>NUCLEOTIDE SEQUENCE [LARGE SCALE GENOMIC DNA]</scope>
    <source>
        <strain evidence="3 4">Walvis Bay</strain>
    </source>
</reference>
<evidence type="ECO:0000313" key="3">
    <source>
        <dbReference type="EMBL" id="EGJ50764.1"/>
    </source>
</evidence>
<dbReference type="Pfam" id="PF21688">
    <property type="entry name" value="FAD-depend_C"/>
    <property type="match status" value="1"/>
</dbReference>
<dbReference type="InterPro" id="IPR049516">
    <property type="entry name" value="FAD-depend_C"/>
</dbReference>
<dbReference type="PANTHER" id="PTHR42842:SF3">
    <property type="entry name" value="FAD_NAD(P)-BINDING OXIDOREDUCTASE FAMILY PROTEIN"/>
    <property type="match status" value="1"/>
</dbReference>
<dbReference type="Gene3D" id="3.30.70.2700">
    <property type="match status" value="1"/>
</dbReference>
<dbReference type="EMBL" id="CP003221">
    <property type="protein sequence ID" value="EGJ50764.1"/>
    <property type="molecule type" value="Genomic_DNA"/>
</dbReference>
<organism evidence="3 4">
    <name type="scientific">Desulfocurvibacter africanus subsp. africanus str. Walvis Bay</name>
    <dbReference type="NCBI Taxonomy" id="690850"/>
    <lineage>
        <taxon>Bacteria</taxon>
        <taxon>Pseudomonadati</taxon>
        <taxon>Thermodesulfobacteriota</taxon>
        <taxon>Desulfovibrionia</taxon>
        <taxon>Desulfovibrionales</taxon>
        <taxon>Desulfovibrionaceae</taxon>
        <taxon>Desulfocurvibacter</taxon>
    </lineage>
</organism>
<dbReference type="PIRSF" id="PIRSF038984">
    <property type="entry name" value="FAD_binding_protein"/>
    <property type="match status" value="1"/>
</dbReference>
<dbReference type="eggNOG" id="COG2509">
    <property type="taxonomic scope" value="Bacteria"/>
</dbReference>
<dbReference type="InterPro" id="IPR002938">
    <property type="entry name" value="FAD-bd"/>
</dbReference>
<proteinExistence type="predicted"/>
<dbReference type="PANTHER" id="PTHR42842">
    <property type="entry name" value="FAD/NAD(P)-BINDING OXIDOREDUCTASE"/>
    <property type="match status" value="1"/>
</dbReference>
<gene>
    <name evidence="3" type="ORF">Desaf_2441</name>
</gene>
<dbReference type="SUPFAM" id="SSF51905">
    <property type="entry name" value="FAD/NAD(P)-binding domain"/>
    <property type="match status" value="1"/>
</dbReference>